<reference evidence="1 2" key="1">
    <citation type="journal article" date="2015" name="Genome Biol. Evol.">
        <title>Comparative Genomics of a Bacterivorous Green Alga Reveals Evolutionary Causalities and Consequences of Phago-Mixotrophic Mode of Nutrition.</title>
        <authorList>
            <person name="Burns J.A."/>
            <person name="Paasch A."/>
            <person name="Narechania A."/>
            <person name="Kim E."/>
        </authorList>
    </citation>
    <scope>NUCLEOTIDE SEQUENCE [LARGE SCALE GENOMIC DNA]</scope>
    <source>
        <strain evidence="1 2">PLY_AMNH</strain>
    </source>
</reference>
<sequence>MERRTWIIFGSSSAVIAVATAAAIRYYRWSAPTVTHVIEERVTSDTETYRHDLYEISSGGGGTRQSVAHAVVTEKDGYDYLEWIQSTKKGAGRELMSHLIETTRGRVLAAFPTTPGSRGGGGQALLSVAGFTPAPNFKHDFRGIIWTLDYDASERFLFDQSLRAEVGTALLGPSAETRQRMMASNPARFDAAMASHF</sequence>
<dbReference type="AlphaFoldDB" id="A0AAE0GR33"/>
<accession>A0AAE0GR33</accession>
<dbReference type="Proteomes" id="UP001190700">
    <property type="component" value="Unassembled WGS sequence"/>
</dbReference>
<keyword evidence="2" id="KW-1185">Reference proteome</keyword>
<organism evidence="1 2">
    <name type="scientific">Cymbomonas tetramitiformis</name>
    <dbReference type="NCBI Taxonomy" id="36881"/>
    <lineage>
        <taxon>Eukaryota</taxon>
        <taxon>Viridiplantae</taxon>
        <taxon>Chlorophyta</taxon>
        <taxon>Pyramimonadophyceae</taxon>
        <taxon>Pyramimonadales</taxon>
        <taxon>Pyramimonadaceae</taxon>
        <taxon>Cymbomonas</taxon>
    </lineage>
</organism>
<dbReference type="EMBL" id="LGRX02003215">
    <property type="protein sequence ID" value="KAK3282642.1"/>
    <property type="molecule type" value="Genomic_DNA"/>
</dbReference>
<gene>
    <name evidence="1" type="ORF">CYMTET_9627</name>
</gene>
<proteinExistence type="predicted"/>
<evidence type="ECO:0000313" key="1">
    <source>
        <dbReference type="EMBL" id="KAK3282642.1"/>
    </source>
</evidence>
<protein>
    <submittedName>
        <fullName evidence="1">Uncharacterized protein</fullName>
    </submittedName>
</protein>
<evidence type="ECO:0000313" key="2">
    <source>
        <dbReference type="Proteomes" id="UP001190700"/>
    </source>
</evidence>
<name>A0AAE0GR33_9CHLO</name>
<comment type="caution">
    <text evidence="1">The sequence shown here is derived from an EMBL/GenBank/DDBJ whole genome shotgun (WGS) entry which is preliminary data.</text>
</comment>